<comment type="subunit">
    <text evidence="4">EntB, EntD, EntE, and EntF form a multienzyme complex called enterobactin synthase.</text>
</comment>
<dbReference type="Gene3D" id="3.90.470.20">
    <property type="entry name" value="4'-phosphopantetheinyl transferase domain"/>
    <property type="match status" value="1"/>
</dbReference>
<comment type="catalytic activity">
    <reaction evidence="11">
        <text>apo-[peptidyl-carrier protein] + CoA = holo-[peptidyl-carrier protein] + adenosine 3',5'-bisphosphate + H(+)</text>
        <dbReference type="Rhea" id="RHEA:46228"/>
        <dbReference type="Rhea" id="RHEA-COMP:11479"/>
        <dbReference type="Rhea" id="RHEA-COMP:11480"/>
        <dbReference type="ChEBI" id="CHEBI:15378"/>
        <dbReference type="ChEBI" id="CHEBI:29999"/>
        <dbReference type="ChEBI" id="CHEBI:57287"/>
        <dbReference type="ChEBI" id="CHEBI:58343"/>
        <dbReference type="ChEBI" id="CHEBI:64479"/>
    </reaction>
</comment>
<dbReference type="RefSeq" id="WP_284481976.1">
    <property type="nucleotide sequence ID" value="NZ_JASNJD010000012.1"/>
</dbReference>
<dbReference type="Pfam" id="PF01648">
    <property type="entry name" value="ACPS"/>
    <property type="match status" value="1"/>
</dbReference>
<evidence type="ECO:0000256" key="8">
    <source>
        <dbReference type="ARBA" id="ARBA00029894"/>
    </source>
</evidence>
<organism evidence="14 15">
    <name type="scientific">Pseudodonghicola flavimaris</name>
    <dbReference type="NCBI Taxonomy" id="3050036"/>
    <lineage>
        <taxon>Bacteria</taxon>
        <taxon>Pseudomonadati</taxon>
        <taxon>Pseudomonadota</taxon>
        <taxon>Alphaproteobacteria</taxon>
        <taxon>Rhodobacterales</taxon>
        <taxon>Paracoccaceae</taxon>
        <taxon>Pseudodonghicola</taxon>
    </lineage>
</organism>
<dbReference type="InterPro" id="IPR041354">
    <property type="entry name" value="4PPT_N"/>
</dbReference>
<evidence type="ECO:0000256" key="3">
    <source>
        <dbReference type="ARBA" id="ARBA00008342"/>
    </source>
</evidence>
<evidence type="ECO:0000256" key="2">
    <source>
        <dbReference type="ARBA" id="ARBA00004993"/>
    </source>
</evidence>
<dbReference type="InterPro" id="IPR003542">
    <property type="entry name" value="Enbac_synth_compD-like"/>
</dbReference>
<name>A0ABT7F3I3_9RHOB</name>
<dbReference type="GO" id="GO:0016740">
    <property type="term" value="F:transferase activity"/>
    <property type="evidence" value="ECO:0007669"/>
    <property type="project" value="UniProtKB-KW"/>
</dbReference>
<dbReference type="InterPro" id="IPR037143">
    <property type="entry name" value="4-PPantetheinyl_Trfase_dom_sf"/>
</dbReference>
<comment type="caution">
    <text evidence="14">The sequence shown here is derived from an EMBL/GenBank/DDBJ whole genome shotgun (WGS) entry which is preliminary data.</text>
</comment>
<evidence type="ECO:0000256" key="9">
    <source>
        <dbReference type="ARBA" id="ARBA00031996"/>
    </source>
</evidence>
<evidence type="ECO:0000256" key="10">
    <source>
        <dbReference type="ARBA" id="ARBA00049176"/>
    </source>
</evidence>
<comment type="catalytic activity">
    <reaction evidence="10">
        <text>apo-[aryl-carrier protein] + CoA = holo-[aryl-carrier protein] + adenosine 3',5'-bisphosphate + H(+)</text>
        <dbReference type="Rhea" id="RHEA:48404"/>
        <dbReference type="Rhea" id="RHEA-COMP:15903"/>
        <dbReference type="Rhea" id="RHEA-COMP:17557"/>
        <dbReference type="ChEBI" id="CHEBI:15378"/>
        <dbReference type="ChEBI" id="CHEBI:29999"/>
        <dbReference type="ChEBI" id="CHEBI:57287"/>
        <dbReference type="ChEBI" id="CHEBI:58343"/>
        <dbReference type="ChEBI" id="CHEBI:64479"/>
    </reaction>
</comment>
<gene>
    <name evidence="14" type="ORF">QO033_15940</name>
</gene>
<dbReference type="PRINTS" id="PR01399">
    <property type="entry name" value="ENTSNTHTASED"/>
</dbReference>
<dbReference type="PANTHER" id="PTHR38096">
    <property type="entry name" value="ENTEROBACTIN SYNTHASE COMPONENT D"/>
    <property type="match status" value="1"/>
</dbReference>
<comment type="pathway">
    <text evidence="2">Siderophore biosynthesis; enterobactin biosynthesis.</text>
</comment>
<feature type="domain" description="4'-phosphopantetheinyl transferase" evidence="12">
    <location>
        <begin position="120"/>
        <end position="204"/>
    </location>
</feature>
<evidence type="ECO:0000259" key="12">
    <source>
        <dbReference type="Pfam" id="PF01648"/>
    </source>
</evidence>
<reference evidence="14 15" key="1">
    <citation type="submission" date="2023-05" db="EMBL/GenBank/DDBJ databases">
        <title>Pseudodonghicola sp. nov.</title>
        <authorList>
            <person name="Huang J."/>
        </authorList>
    </citation>
    <scope>NUCLEOTIDE SEQUENCE [LARGE SCALE GENOMIC DNA]</scope>
    <source>
        <strain evidence="14 15">IC7</strain>
    </source>
</reference>
<sequence length="233" mass="24448">MTAARPLPAPSPAPDAGALVRSLLPRDVAVAATDPRTPQPALWPEERAGLPRARPARLREFAAGRSAARHALAQLGLPPAAIAHGIDRAPVWPAGVVGSISHCSNACVAVLARAGRLSALGIDLEEEVALPLDLIPAICTPAEAARLALLPPARRGLIAKVIFSAKEAAYKAQFPLSGRLFGFQTLEVRLEPETGRFSADFLQDIPPFRSGTRLQGHFVIGQGLIATIVTLSA</sequence>
<dbReference type="EMBL" id="JASNJD010000012">
    <property type="protein sequence ID" value="MDK3019173.1"/>
    <property type="molecule type" value="Genomic_DNA"/>
</dbReference>
<protein>
    <recommendedName>
        <fullName evidence="5">Enterobactin synthase component D</fullName>
    </recommendedName>
    <alternativeName>
        <fullName evidence="8">4'-phosphopantetheinyl transferase EntD</fullName>
    </alternativeName>
    <alternativeName>
        <fullName evidence="9">Enterochelin synthase D</fullName>
    </alternativeName>
</protein>
<evidence type="ECO:0000256" key="7">
    <source>
        <dbReference type="ARBA" id="ARBA00023191"/>
    </source>
</evidence>
<evidence type="ECO:0000256" key="1">
    <source>
        <dbReference type="ARBA" id="ARBA00003937"/>
    </source>
</evidence>
<dbReference type="Proteomes" id="UP001243757">
    <property type="component" value="Unassembled WGS sequence"/>
</dbReference>
<evidence type="ECO:0000259" key="13">
    <source>
        <dbReference type="Pfam" id="PF17837"/>
    </source>
</evidence>
<proteinExistence type="inferred from homology"/>
<keyword evidence="6 14" id="KW-0808">Transferase</keyword>
<evidence type="ECO:0000313" key="15">
    <source>
        <dbReference type="Proteomes" id="UP001243757"/>
    </source>
</evidence>
<dbReference type="Pfam" id="PF17837">
    <property type="entry name" value="4PPT_N"/>
    <property type="match status" value="1"/>
</dbReference>
<evidence type="ECO:0000256" key="5">
    <source>
        <dbReference type="ARBA" id="ARBA00019087"/>
    </source>
</evidence>
<evidence type="ECO:0000313" key="14">
    <source>
        <dbReference type="EMBL" id="MDK3019173.1"/>
    </source>
</evidence>
<feature type="domain" description="4'-phosphopantetheinyl transferase N-terminal" evidence="13">
    <location>
        <begin position="46"/>
        <end position="112"/>
    </location>
</feature>
<keyword evidence="7" id="KW-0259">Enterobactin biosynthesis</keyword>
<evidence type="ECO:0000256" key="4">
    <source>
        <dbReference type="ARBA" id="ARBA00011503"/>
    </source>
</evidence>
<comment type="function">
    <text evidence="1">Involved in the biosynthesis of the siderophore enterobactin (enterochelin), which is a macrocyclic trimeric lactone of N-(2,3-dihydroxybenzoyl)-serine. The serine trilactone serves as a scaffolding for the three catechol functionalities that provide hexadentate coordination for the tightly ligated iron(2+) atoms. Plays an essential role in the assembly of the enterobactin by catalyzing the transfer of the 4'-phosphopantetheine (Ppant) moiety from coenzyme A to the apo-domains of both EntB (ArCP domain) and EntF (PCP domain) to yield their holo-forms which make them competent for the activation of 2,3-dihydroxybenzoate (DHB) and L-serine, respectively.</text>
</comment>
<keyword evidence="15" id="KW-1185">Reference proteome</keyword>
<dbReference type="PANTHER" id="PTHR38096:SF1">
    <property type="entry name" value="ENTEROBACTIN SYNTHASE COMPONENT D"/>
    <property type="match status" value="1"/>
</dbReference>
<accession>A0ABT7F3I3</accession>
<comment type="similarity">
    <text evidence="3">Belongs to the P-Pant transferase superfamily. EntD family.</text>
</comment>
<evidence type="ECO:0000256" key="11">
    <source>
        <dbReference type="ARBA" id="ARBA00049191"/>
    </source>
</evidence>
<evidence type="ECO:0000256" key="6">
    <source>
        <dbReference type="ARBA" id="ARBA00022679"/>
    </source>
</evidence>
<dbReference type="InterPro" id="IPR008278">
    <property type="entry name" value="4-PPantetheinyl_Trfase_dom"/>
</dbReference>
<dbReference type="SUPFAM" id="SSF56214">
    <property type="entry name" value="4'-phosphopantetheinyl transferase"/>
    <property type="match status" value="1"/>
</dbReference>